<dbReference type="InterPro" id="IPR001845">
    <property type="entry name" value="HTH_ArsR_DNA-bd_dom"/>
</dbReference>
<dbReference type="PANTHER" id="PTHR33154">
    <property type="entry name" value="TRANSCRIPTIONAL REGULATOR, ARSR FAMILY"/>
    <property type="match status" value="1"/>
</dbReference>
<dbReference type="PROSITE" id="PS50987">
    <property type="entry name" value="HTH_ARSR_2"/>
    <property type="match status" value="1"/>
</dbReference>
<dbReference type="PANTHER" id="PTHR33154:SF33">
    <property type="entry name" value="TRANSCRIPTIONAL REPRESSOR SDPR"/>
    <property type="match status" value="1"/>
</dbReference>
<dbReference type="Proteomes" id="UP000033572">
    <property type="component" value="Unassembled WGS sequence"/>
</dbReference>
<dbReference type="InterPro" id="IPR051081">
    <property type="entry name" value="HTH_MetalResp_TranReg"/>
</dbReference>
<dbReference type="SMART" id="SM00418">
    <property type="entry name" value="HTH_ARSR"/>
    <property type="match status" value="1"/>
</dbReference>
<evidence type="ECO:0000256" key="1">
    <source>
        <dbReference type="ARBA" id="ARBA00023015"/>
    </source>
</evidence>
<reference evidence="5 6" key="1">
    <citation type="submission" date="2015-02" db="EMBL/GenBank/DDBJ databases">
        <title>Draft genome sequences of ten Microbacterium spp. with emphasis on heavy metal contaminated environments.</title>
        <authorList>
            <person name="Corretto E."/>
        </authorList>
    </citation>
    <scope>NUCLEOTIDE SEQUENCE [LARGE SCALE GENOMIC DNA]</scope>
    <source>
        <strain evidence="5 6">DSM 12966</strain>
    </source>
</reference>
<dbReference type="InterPro" id="IPR036388">
    <property type="entry name" value="WH-like_DNA-bd_sf"/>
</dbReference>
<dbReference type="NCBIfam" id="NF033788">
    <property type="entry name" value="HTH_metalloreg"/>
    <property type="match status" value="1"/>
</dbReference>
<dbReference type="InterPro" id="IPR011991">
    <property type="entry name" value="ArsR-like_HTH"/>
</dbReference>
<dbReference type="CDD" id="cd00090">
    <property type="entry name" value="HTH_ARSR"/>
    <property type="match status" value="1"/>
</dbReference>
<dbReference type="AlphaFoldDB" id="A0A0F0KUG9"/>
<protein>
    <submittedName>
        <fullName evidence="5">Transcriptional repressor SdpR</fullName>
    </submittedName>
</protein>
<keyword evidence="1" id="KW-0805">Transcription regulation</keyword>
<dbReference type="RefSeq" id="WP_045253311.1">
    <property type="nucleotide sequence ID" value="NZ_CP031425.1"/>
</dbReference>
<feature type="domain" description="HTH arsR-type" evidence="4">
    <location>
        <begin position="1"/>
        <end position="91"/>
    </location>
</feature>
<dbReference type="Pfam" id="PF12840">
    <property type="entry name" value="HTH_20"/>
    <property type="match status" value="1"/>
</dbReference>
<comment type="caution">
    <text evidence="5">The sequence shown here is derived from an EMBL/GenBank/DDBJ whole genome shotgun (WGS) entry which is preliminary data.</text>
</comment>
<evidence type="ECO:0000256" key="2">
    <source>
        <dbReference type="ARBA" id="ARBA00023125"/>
    </source>
</evidence>
<keyword evidence="3" id="KW-0804">Transcription</keyword>
<organism evidence="5 6">
    <name type="scientific">Microbacterium foliorum</name>
    <dbReference type="NCBI Taxonomy" id="104336"/>
    <lineage>
        <taxon>Bacteria</taxon>
        <taxon>Bacillati</taxon>
        <taxon>Actinomycetota</taxon>
        <taxon>Actinomycetes</taxon>
        <taxon>Micrococcales</taxon>
        <taxon>Microbacteriaceae</taxon>
        <taxon>Microbacterium</taxon>
    </lineage>
</organism>
<evidence type="ECO:0000259" key="4">
    <source>
        <dbReference type="PROSITE" id="PS50987"/>
    </source>
</evidence>
<dbReference type="EMBL" id="JYIU01000034">
    <property type="protein sequence ID" value="KJL24134.1"/>
    <property type="molecule type" value="Genomic_DNA"/>
</dbReference>
<sequence length="112" mass="11937">MADDASDIFSALAHPTRRQILQDLKAGELAAGEIAARFPSSGPTISRHLGVLRQAGLVTERRDANRILYSLVGERLALSVGDFLSTVCPEQIVLREVRKRGTGSSAPAPAEA</sequence>
<dbReference type="InterPro" id="IPR036390">
    <property type="entry name" value="WH_DNA-bd_sf"/>
</dbReference>
<dbReference type="KEGG" id="mfol:DXT68_15285"/>
<dbReference type="GO" id="GO:0003677">
    <property type="term" value="F:DNA binding"/>
    <property type="evidence" value="ECO:0007669"/>
    <property type="project" value="UniProtKB-KW"/>
</dbReference>
<evidence type="ECO:0000313" key="6">
    <source>
        <dbReference type="Proteomes" id="UP000033572"/>
    </source>
</evidence>
<name>A0A0F0KUG9_9MICO</name>
<dbReference type="GeneID" id="94445760"/>
<evidence type="ECO:0000256" key="3">
    <source>
        <dbReference type="ARBA" id="ARBA00023163"/>
    </source>
</evidence>
<dbReference type="GO" id="GO:0003700">
    <property type="term" value="F:DNA-binding transcription factor activity"/>
    <property type="evidence" value="ECO:0007669"/>
    <property type="project" value="InterPro"/>
</dbReference>
<evidence type="ECO:0000313" key="5">
    <source>
        <dbReference type="EMBL" id="KJL24134.1"/>
    </source>
</evidence>
<keyword evidence="2" id="KW-0238">DNA-binding</keyword>
<dbReference type="PATRIC" id="fig|104336.4.peg.919"/>
<keyword evidence="6" id="KW-1185">Reference proteome</keyword>
<accession>A0A0F0KUG9</accession>
<dbReference type="PRINTS" id="PR00778">
    <property type="entry name" value="HTHARSR"/>
</dbReference>
<dbReference type="SUPFAM" id="SSF46785">
    <property type="entry name" value="Winged helix' DNA-binding domain"/>
    <property type="match status" value="1"/>
</dbReference>
<proteinExistence type="predicted"/>
<dbReference type="Gene3D" id="1.10.10.10">
    <property type="entry name" value="Winged helix-like DNA-binding domain superfamily/Winged helix DNA-binding domain"/>
    <property type="match status" value="1"/>
</dbReference>
<gene>
    <name evidence="5" type="primary">sdpR_1</name>
    <name evidence="5" type="ORF">RN50_00893</name>
</gene>